<dbReference type="InterPro" id="IPR001460">
    <property type="entry name" value="PCN-bd_Tpept"/>
</dbReference>
<gene>
    <name evidence="3" type="ORF">BE15_42270</name>
</gene>
<dbReference type="AlphaFoldDB" id="A0A150PZC4"/>
<evidence type="ECO:0000313" key="4">
    <source>
        <dbReference type="Proteomes" id="UP000075260"/>
    </source>
</evidence>
<dbReference type="GO" id="GO:0008658">
    <property type="term" value="F:penicillin binding"/>
    <property type="evidence" value="ECO:0007669"/>
    <property type="project" value="InterPro"/>
</dbReference>
<name>A0A150PZC4_SORCE</name>
<dbReference type="InterPro" id="IPR050515">
    <property type="entry name" value="Beta-lactam/transpept"/>
</dbReference>
<keyword evidence="1" id="KW-1133">Transmembrane helix</keyword>
<dbReference type="GO" id="GO:0071555">
    <property type="term" value="P:cell wall organization"/>
    <property type="evidence" value="ECO:0007669"/>
    <property type="project" value="TreeGrafter"/>
</dbReference>
<dbReference type="Proteomes" id="UP000075260">
    <property type="component" value="Unassembled WGS sequence"/>
</dbReference>
<dbReference type="RefSeq" id="WP_061613216.1">
    <property type="nucleotide sequence ID" value="NZ_JEMA01001227.1"/>
</dbReference>
<dbReference type="InterPro" id="IPR012338">
    <property type="entry name" value="Beta-lactam/transpept-like"/>
</dbReference>
<comment type="caution">
    <text evidence="3">The sequence shown here is derived from an EMBL/GenBank/DDBJ whole genome shotgun (WGS) entry which is preliminary data.</text>
</comment>
<dbReference type="OrthoDB" id="9811238at2"/>
<dbReference type="GO" id="GO:0005886">
    <property type="term" value="C:plasma membrane"/>
    <property type="evidence" value="ECO:0007669"/>
    <property type="project" value="TreeGrafter"/>
</dbReference>
<evidence type="ECO:0000313" key="3">
    <source>
        <dbReference type="EMBL" id="KYF61049.1"/>
    </source>
</evidence>
<sequence length="427" mass="45682">MRDMRQWIAVGAAVGLVAVTLPMLREHDVQLGGLLAKKTTAGGPTITRKVTPPPLTDLDLTRIDDRRSPPTAPAHGGRVAELTINPMYQRAALGFLRAGQVPEGAVVMTDIRTGKVLVWASYVNEGALHDVAAEATAPSASIFKVVTGTALIEAGLSPSTKQCYSGGEHSIRPADMIDNKRRDKYCATLGQAMGRSINTVFARLAAKNLDHEKLGAVAAKLGWGQDTPFDVKVATSTIALPEDELGFARTAAGFWNTTLSPFQGANLATIVANGGEMIRLHVVSSVQDEVGEIYQGASERQVLKRVMDESTASAVTTMMEATVDNGTSYRSFHDRNGRAYLPDIRVAGKTGTLTKPTPEGPFYTWFVGFAPSRKPEVAISVMVANGAKWRVKATNVACDMLRTYFADQGAPGVSDPNNRTGATAKRR</sequence>
<dbReference type="Pfam" id="PF00905">
    <property type="entry name" value="Transpeptidase"/>
    <property type="match status" value="1"/>
</dbReference>
<keyword evidence="1" id="KW-0472">Membrane</keyword>
<dbReference type="PANTHER" id="PTHR30627">
    <property type="entry name" value="PEPTIDOGLYCAN D,D-TRANSPEPTIDASE"/>
    <property type="match status" value="1"/>
</dbReference>
<reference evidence="3 4" key="1">
    <citation type="submission" date="2014-02" db="EMBL/GenBank/DDBJ databases">
        <title>The small core and large imbalanced accessory genome model reveals a collaborative survival strategy of Sorangium cellulosum strains in nature.</title>
        <authorList>
            <person name="Han K."/>
            <person name="Peng R."/>
            <person name="Blom J."/>
            <person name="Li Y.-Z."/>
        </authorList>
    </citation>
    <scope>NUCLEOTIDE SEQUENCE [LARGE SCALE GENOMIC DNA]</scope>
    <source>
        <strain evidence="3 4">So0008-312</strain>
    </source>
</reference>
<accession>A0A150PZC4</accession>
<keyword evidence="1" id="KW-0812">Transmembrane</keyword>
<evidence type="ECO:0000256" key="1">
    <source>
        <dbReference type="SAM" id="Phobius"/>
    </source>
</evidence>
<evidence type="ECO:0000259" key="2">
    <source>
        <dbReference type="Pfam" id="PF00905"/>
    </source>
</evidence>
<organism evidence="3 4">
    <name type="scientific">Sorangium cellulosum</name>
    <name type="common">Polyangium cellulosum</name>
    <dbReference type="NCBI Taxonomy" id="56"/>
    <lineage>
        <taxon>Bacteria</taxon>
        <taxon>Pseudomonadati</taxon>
        <taxon>Myxococcota</taxon>
        <taxon>Polyangia</taxon>
        <taxon>Polyangiales</taxon>
        <taxon>Polyangiaceae</taxon>
        <taxon>Sorangium</taxon>
    </lineage>
</organism>
<protein>
    <submittedName>
        <fullName evidence="3">Penicillin-binding protein</fullName>
    </submittedName>
</protein>
<feature type="transmembrane region" description="Helical" evidence="1">
    <location>
        <begin position="7"/>
        <end position="24"/>
    </location>
</feature>
<dbReference type="SUPFAM" id="SSF56601">
    <property type="entry name" value="beta-lactamase/transpeptidase-like"/>
    <property type="match status" value="1"/>
</dbReference>
<feature type="domain" description="Penicillin-binding protein transpeptidase" evidence="2">
    <location>
        <begin position="104"/>
        <end position="390"/>
    </location>
</feature>
<dbReference type="GO" id="GO:0071972">
    <property type="term" value="F:peptidoglycan L,D-transpeptidase activity"/>
    <property type="evidence" value="ECO:0007669"/>
    <property type="project" value="TreeGrafter"/>
</dbReference>
<proteinExistence type="predicted"/>
<dbReference type="EMBL" id="JEMA01001227">
    <property type="protein sequence ID" value="KYF61049.1"/>
    <property type="molecule type" value="Genomic_DNA"/>
</dbReference>
<dbReference type="PANTHER" id="PTHR30627:SF2">
    <property type="entry name" value="PEPTIDOGLYCAN D,D-TRANSPEPTIDASE MRDA"/>
    <property type="match status" value="1"/>
</dbReference>
<dbReference type="Gene3D" id="3.40.710.10">
    <property type="entry name" value="DD-peptidase/beta-lactamase superfamily"/>
    <property type="match status" value="1"/>
</dbReference>